<reference evidence="1" key="1">
    <citation type="journal article" date="2014" name="Int. J. Syst. Evol. Microbiol.">
        <title>Complete genome sequence of Corynebacterium casei LMG S-19264T (=DSM 44701T), isolated from a smear-ripened cheese.</title>
        <authorList>
            <consortium name="US DOE Joint Genome Institute (JGI-PGF)"/>
            <person name="Walter F."/>
            <person name="Albersmeier A."/>
            <person name="Kalinowski J."/>
            <person name="Ruckert C."/>
        </authorList>
    </citation>
    <scope>NUCLEOTIDE SEQUENCE</scope>
    <source>
        <strain evidence="1">JCM 4059</strain>
    </source>
</reference>
<evidence type="ECO:0000313" key="2">
    <source>
        <dbReference type="Proteomes" id="UP000638313"/>
    </source>
</evidence>
<dbReference type="AlphaFoldDB" id="A0A919EC75"/>
<gene>
    <name evidence="1" type="ORF">GCM10010218_19860</name>
</gene>
<dbReference type="RefSeq" id="WP_190129119.1">
    <property type="nucleotide sequence ID" value="NZ_BNBD01000003.1"/>
</dbReference>
<sequence length="195" mass="21027">MNARIRDLHRFLYRPPSCWVTSRQRGTHKDGSVNWAPADALDPGKLTGWTTFSWYPPGQGLQPDSEFDTAKLALPEATAGGTPYALRLTAPEDGRYSVAFGGVIDTPGATPLNMHVKLGKNITADSMWTDDSHVIASSSPGRSNGSRGYGSLTATVRLKKGESVSAAGIADQPFLLGNKSLPGRSFFSVRWVGRY</sequence>
<accession>A0A919EC75</accession>
<organism evidence="1 2">
    <name type="scientific">Streptomyces mashuensis</name>
    <dbReference type="NCBI Taxonomy" id="33904"/>
    <lineage>
        <taxon>Bacteria</taxon>
        <taxon>Bacillati</taxon>
        <taxon>Actinomycetota</taxon>
        <taxon>Actinomycetes</taxon>
        <taxon>Kitasatosporales</taxon>
        <taxon>Streptomycetaceae</taxon>
        <taxon>Streptomyces</taxon>
    </lineage>
</organism>
<keyword evidence="2" id="KW-1185">Reference proteome</keyword>
<dbReference type="EMBL" id="BNBD01000003">
    <property type="protein sequence ID" value="GHF38683.1"/>
    <property type="molecule type" value="Genomic_DNA"/>
</dbReference>
<proteinExistence type="predicted"/>
<reference evidence="1" key="2">
    <citation type="submission" date="2020-09" db="EMBL/GenBank/DDBJ databases">
        <authorList>
            <person name="Sun Q."/>
            <person name="Ohkuma M."/>
        </authorList>
    </citation>
    <scope>NUCLEOTIDE SEQUENCE</scope>
    <source>
        <strain evidence="1">JCM 4059</strain>
    </source>
</reference>
<comment type="caution">
    <text evidence="1">The sequence shown here is derived from an EMBL/GenBank/DDBJ whole genome shotgun (WGS) entry which is preliminary data.</text>
</comment>
<protein>
    <submittedName>
        <fullName evidence="1">Uncharacterized protein</fullName>
    </submittedName>
</protein>
<name>A0A919EC75_9ACTN</name>
<dbReference type="Proteomes" id="UP000638313">
    <property type="component" value="Unassembled WGS sequence"/>
</dbReference>
<evidence type="ECO:0000313" key="1">
    <source>
        <dbReference type="EMBL" id="GHF38683.1"/>
    </source>
</evidence>